<feature type="domain" description="D-isomer specific 2-hydroxyacid dehydrogenase NAD-binding" evidence="3">
    <location>
        <begin position="124"/>
        <end position="324"/>
    </location>
</feature>
<dbReference type="OrthoDB" id="298012at2759"/>
<name>A0A1E3IGF4_9TREE</name>
<dbReference type="AlphaFoldDB" id="A0A1E3IGF4"/>
<evidence type="ECO:0000256" key="2">
    <source>
        <dbReference type="ARBA" id="ARBA00023027"/>
    </source>
</evidence>
<evidence type="ECO:0000259" key="3">
    <source>
        <dbReference type="Pfam" id="PF02826"/>
    </source>
</evidence>
<keyword evidence="5" id="KW-1185">Reference proteome</keyword>
<evidence type="ECO:0000313" key="4">
    <source>
        <dbReference type="EMBL" id="ODN87684.1"/>
    </source>
</evidence>
<evidence type="ECO:0000313" key="5">
    <source>
        <dbReference type="Proteomes" id="UP000094819"/>
    </source>
</evidence>
<dbReference type="Gene3D" id="3.40.50.720">
    <property type="entry name" value="NAD(P)-binding Rossmann-like Domain"/>
    <property type="match status" value="2"/>
</dbReference>
<dbReference type="InterPro" id="IPR006140">
    <property type="entry name" value="D-isomer_DH_NAD-bd"/>
</dbReference>
<dbReference type="PANTHER" id="PTHR43333:SF1">
    <property type="entry name" value="D-ISOMER SPECIFIC 2-HYDROXYACID DEHYDROGENASE NAD-BINDING DOMAIN-CONTAINING PROTEIN"/>
    <property type="match status" value="1"/>
</dbReference>
<keyword evidence="2" id="KW-0520">NAD</keyword>
<dbReference type="FunFam" id="3.40.50.720:FF:000363">
    <property type="entry name" value="D-isomer specific 2-hydroxyacid dehydrogenase"/>
    <property type="match status" value="1"/>
</dbReference>
<dbReference type="EMBL" id="AWGH01000027">
    <property type="protein sequence ID" value="ODN87684.1"/>
    <property type="molecule type" value="Genomic_DNA"/>
</dbReference>
<sequence>MARLPFTVASCAPLPPHVVQTLEASFDTFIHKPPSSSTPFTPTELAKIQIFFTSYYGIPQASFDEVPNLKLVQLCTAGADKALRGASIEEYVGKVKRGEEGGREVVLATAAGTHVLSIPNYVVGMVIALLHQFPRQIISARDERRWLSSEECDIDNKPYYARKTYHRTAGFLGYGCLGRESARLLKAHNMRIIAANTSGKATSQDGFILPHTGDVDGSIPEAYYSTKDPKAVEEFLGQCDILVCSLPNTPETKYFMNKKRLAMLPQGAVLVNVGRGSLIPSDDLLTALDTNLFGAAIDVTDPEPLPPSHPLWSHPKCIITPHLAGNTEGEMDVAAEVLLENARRLADGRALVNKVEWERGY</sequence>
<dbReference type="RefSeq" id="XP_019029027.1">
    <property type="nucleotide sequence ID" value="XM_019178933.1"/>
</dbReference>
<proteinExistence type="predicted"/>
<comment type="caution">
    <text evidence="4">The sequence shown here is derived from an EMBL/GenBank/DDBJ whole genome shotgun (WGS) entry which is preliminary data.</text>
</comment>
<dbReference type="InterPro" id="IPR036291">
    <property type="entry name" value="NAD(P)-bd_dom_sf"/>
</dbReference>
<dbReference type="PANTHER" id="PTHR43333">
    <property type="entry name" value="2-HACID_DH_C DOMAIN-CONTAINING PROTEIN"/>
    <property type="match status" value="1"/>
</dbReference>
<dbReference type="Pfam" id="PF02826">
    <property type="entry name" value="2-Hacid_dh_C"/>
    <property type="match status" value="1"/>
</dbReference>
<keyword evidence="1" id="KW-0560">Oxidoreductase</keyword>
<dbReference type="GO" id="GO:0051287">
    <property type="term" value="F:NAD binding"/>
    <property type="evidence" value="ECO:0007669"/>
    <property type="project" value="InterPro"/>
</dbReference>
<dbReference type="Proteomes" id="UP000094819">
    <property type="component" value="Unassembled WGS sequence"/>
</dbReference>
<dbReference type="GeneID" id="30196119"/>
<dbReference type="SUPFAM" id="SSF51735">
    <property type="entry name" value="NAD(P)-binding Rossmann-fold domains"/>
    <property type="match status" value="1"/>
</dbReference>
<organism evidence="4 5">
    <name type="scientific">Cryptococcus wingfieldii CBS 7118</name>
    <dbReference type="NCBI Taxonomy" id="1295528"/>
    <lineage>
        <taxon>Eukaryota</taxon>
        <taxon>Fungi</taxon>
        <taxon>Dikarya</taxon>
        <taxon>Basidiomycota</taxon>
        <taxon>Agaricomycotina</taxon>
        <taxon>Tremellomycetes</taxon>
        <taxon>Tremellales</taxon>
        <taxon>Cryptococcaceae</taxon>
        <taxon>Cryptococcus</taxon>
    </lineage>
</organism>
<gene>
    <name evidence="4" type="ORF">L198_06908</name>
</gene>
<protein>
    <submittedName>
        <fullName evidence="4">Oxidoreductase</fullName>
    </submittedName>
</protein>
<reference evidence="4 5" key="1">
    <citation type="submission" date="2016-06" db="EMBL/GenBank/DDBJ databases">
        <title>Evolution of pathogenesis and genome organization in the Tremellales.</title>
        <authorList>
            <person name="Cuomo C."/>
            <person name="Litvintseva A."/>
            <person name="Heitman J."/>
            <person name="Chen Y."/>
            <person name="Sun S."/>
            <person name="Springer D."/>
            <person name="Dromer F."/>
            <person name="Young S."/>
            <person name="Zeng Q."/>
            <person name="Chapman S."/>
            <person name="Gujja S."/>
            <person name="Saif S."/>
            <person name="Birren B."/>
        </authorList>
    </citation>
    <scope>NUCLEOTIDE SEQUENCE [LARGE SCALE GENOMIC DNA]</scope>
    <source>
        <strain evidence="4 5">CBS 7118</strain>
    </source>
</reference>
<accession>A0A1E3IGF4</accession>
<evidence type="ECO:0000256" key="1">
    <source>
        <dbReference type="ARBA" id="ARBA00023002"/>
    </source>
</evidence>
<dbReference type="GO" id="GO:0016491">
    <property type="term" value="F:oxidoreductase activity"/>
    <property type="evidence" value="ECO:0007669"/>
    <property type="project" value="UniProtKB-KW"/>
</dbReference>